<dbReference type="Proteomes" id="UP001224674">
    <property type="component" value="Chromosome"/>
</dbReference>
<keyword evidence="3" id="KW-1185">Reference proteome</keyword>
<evidence type="ECO:0000313" key="3">
    <source>
        <dbReference type="Proteomes" id="UP001224674"/>
    </source>
</evidence>
<keyword evidence="1" id="KW-0812">Transmembrane</keyword>
<keyword evidence="1" id="KW-0472">Membrane</keyword>
<evidence type="ECO:0000256" key="1">
    <source>
        <dbReference type="SAM" id="Phobius"/>
    </source>
</evidence>
<dbReference type="RefSeq" id="WP_110099346.1">
    <property type="nucleotide sequence ID" value="NZ_CP122561.1"/>
</dbReference>
<proteinExistence type="predicted"/>
<feature type="transmembrane region" description="Helical" evidence="1">
    <location>
        <begin position="95"/>
        <end position="114"/>
    </location>
</feature>
<protein>
    <submittedName>
        <fullName evidence="2">Uncharacterized protein</fullName>
    </submittedName>
</protein>
<dbReference type="GeneID" id="83695123"/>
<evidence type="ECO:0000313" key="2">
    <source>
        <dbReference type="EMBL" id="WGH93952.1"/>
    </source>
</evidence>
<reference evidence="2 3" key="1">
    <citation type="submission" date="2023-03" db="EMBL/GenBank/DDBJ databases">
        <title>Complete genome sequences of several Auritidibacter ignavus strains isolated from ear infections.</title>
        <authorList>
            <person name="Baehr T."/>
            <person name="Baumhoegger A.M."/>
        </authorList>
    </citation>
    <scope>NUCLEOTIDE SEQUENCE [LARGE SCALE GENOMIC DNA]</scope>
    <source>
        <strain evidence="2 3">BABAE-6</strain>
    </source>
</reference>
<feature type="transmembrane region" description="Helical" evidence="1">
    <location>
        <begin position="65"/>
        <end position="83"/>
    </location>
</feature>
<keyword evidence="1" id="KW-1133">Transmembrane helix</keyword>
<sequence length="115" mass="12371">MEIVRLIFLAIHLLGFAAVVGGWFAHFKRPTVTKSQFWGAIVIVLSGLVLFGLAEMMGEPNRIKLTIKLVLGITVLVVAWVGQRKVNKGELVPTGIAHATGGTALITALVAVLWQ</sequence>
<dbReference type="EMBL" id="CP122566">
    <property type="protein sequence ID" value="WGH93952.1"/>
    <property type="molecule type" value="Genomic_DNA"/>
</dbReference>
<dbReference type="AlphaFoldDB" id="A0AAJ6AJQ2"/>
<accession>A0AAJ6AJQ2</accession>
<feature type="transmembrane region" description="Helical" evidence="1">
    <location>
        <begin position="7"/>
        <end position="25"/>
    </location>
</feature>
<feature type="transmembrane region" description="Helical" evidence="1">
    <location>
        <begin position="37"/>
        <end position="53"/>
    </location>
</feature>
<organism evidence="2 3">
    <name type="scientific">Auritidibacter ignavus</name>
    <dbReference type="NCBI Taxonomy" id="678932"/>
    <lineage>
        <taxon>Bacteria</taxon>
        <taxon>Bacillati</taxon>
        <taxon>Actinomycetota</taxon>
        <taxon>Actinomycetes</taxon>
        <taxon>Micrococcales</taxon>
        <taxon>Micrococcaceae</taxon>
        <taxon>Auritidibacter</taxon>
    </lineage>
</organism>
<gene>
    <name evidence="2" type="ORF">QDX21_03910</name>
</gene>
<name>A0AAJ6AJQ2_9MICC</name>